<organism evidence="1 2">
    <name type="scientific">Puccinia striiformis</name>
    <dbReference type="NCBI Taxonomy" id="27350"/>
    <lineage>
        <taxon>Eukaryota</taxon>
        <taxon>Fungi</taxon>
        <taxon>Dikarya</taxon>
        <taxon>Basidiomycota</taxon>
        <taxon>Pucciniomycotina</taxon>
        <taxon>Pucciniomycetes</taxon>
        <taxon>Pucciniales</taxon>
        <taxon>Pucciniaceae</taxon>
        <taxon>Puccinia</taxon>
    </lineage>
</organism>
<keyword evidence="2" id="KW-1185">Reference proteome</keyword>
<name>A0A2S4VUB5_9BASI</name>
<dbReference type="Proteomes" id="UP000239156">
    <property type="component" value="Unassembled WGS sequence"/>
</dbReference>
<comment type="caution">
    <text evidence="1">The sequence shown here is derived from an EMBL/GenBank/DDBJ whole genome shotgun (WGS) entry which is preliminary data.</text>
</comment>
<dbReference type="VEuPathDB" id="FungiDB:PSTT_04040"/>
<accession>A0A2S4VUB5</accession>
<dbReference type="EMBL" id="PKSL01000027">
    <property type="protein sequence ID" value="POW13057.1"/>
    <property type="molecule type" value="Genomic_DNA"/>
</dbReference>
<reference evidence="1" key="1">
    <citation type="submission" date="2017-12" db="EMBL/GenBank/DDBJ databases">
        <title>Gene loss provides genomic basis for host adaptation in cereal stripe rust fungi.</title>
        <authorList>
            <person name="Xia C."/>
        </authorList>
    </citation>
    <scope>NUCLEOTIDE SEQUENCE [LARGE SCALE GENOMIC DNA]</scope>
    <source>
        <strain evidence="1">93-210</strain>
    </source>
</reference>
<sequence>MSSGTDYADNDFSLYSILKPTTPESPPCQSDTLCSISEDVECDVKIDGLAMTVPSRFKKACTKMIAR</sequence>
<dbReference type="AlphaFoldDB" id="A0A2S4VUB5"/>
<gene>
    <name evidence="1" type="ORF">PSTT_04040</name>
</gene>
<proteinExistence type="predicted"/>
<evidence type="ECO:0000313" key="1">
    <source>
        <dbReference type="EMBL" id="POW13057.1"/>
    </source>
</evidence>
<protein>
    <submittedName>
        <fullName evidence="1">Uncharacterized protein</fullName>
    </submittedName>
</protein>
<evidence type="ECO:0000313" key="2">
    <source>
        <dbReference type="Proteomes" id="UP000239156"/>
    </source>
</evidence>